<feature type="compositionally biased region" description="Polar residues" evidence="2">
    <location>
        <begin position="608"/>
        <end position="631"/>
    </location>
</feature>
<dbReference type="PANTHER" id="PTHR13315:SF4">
    <property type="entry name" value="METALLOPHOSPHOESTERASE, ISOFORM E"/>
    <property type="match status" value="1"/>
</dbReference>
<evidence type="ECO:0000256" key="3">
    <source>
        <dbReference type="SAM" id="Phobius"/>
    </source>
</evidence>
<dbReference type="GO" id="GO:0005783">
    <property type="term" value="C:endoplasmic reticulum"/>
    <property type="evidence" value="ECO:0007669"/>
    <property type="project" value="TreeGrafter"/>
</dbReference>
<accession>N1PCD5</accession>
<feature type="region of interest" description="Disordered" evidence="2">
    <location>
        <begin position="565"/>
        <end position="631"/>
    </location>
</feature>
<feature type="region of interest" description="Disordered" evidence="2">
    <location>
        <begin position="681"/>
        <end position="710"/>
    </location>
</feature>
<proteinExistence type="predicted"/>
<evidence type="ECO:0000313" key="5">
    <source>
        <dbReference type="Proteomes" id="UP000016933"/>
    </source>
</evidence>
<dbReference type="InterPro" id="IPR029052">
    <property type="entry name" value="Metallo-depent_PP-like"/>
</dbReference>
<reference evidence="5" key="1">
    <citation type="journal article" date="2012" name="PLoS Genet.">
        <title>The genomes of the fungal plant pathogens Cladosporium fulvum and Dothistroma septosporum reveal adaptation to different hosts and lifestyles but also signatures of common ancestry.</title>
        <authorList>
            <person name="de Wit P.J.G.M."/>
            <person name="van der Burgt A."/>
            <person name="Oekmen B."/>
            <person name="Stergiopoulos I."/>
            <person name="Abd-Elsalam K.A."/>
            <person name="Aerts A.L."/>
            <person name="Bahkali A.H."/>
            <person name="Beenen H.G."/>
            <person name="Chettri P."/>
            <person name="Cox M.P."/>
            <person name="Datema E."/>
            <person name="de Vries R.P."/>
            <person name="Dhillon B."/>
            <person name="Ganley A.R."/>
            <person name="Griffiths S.A."/>
            <person name="Guo Y."/>
            <person name="Hamelin R.C."/>
            <person name="Henrissat B."/>
            <person name="Kabir M.S."/>
            <person name="Jashni M.K."/>
            <person name="Kema G."/>
            <person name="Klaubauf S."/>
            <person name="Lapidus A."/>
            <person name="Levasseur A."/>
            <person name="Lindquist E."/>
            <person name="Mehrabi R."/>
            <person name="Ohm R.A."/>
            <person name="Owen T.J."/>
            <person name="Salamov A."/>
            <person name="Schwelm A."/>
            <person name="Schijlen E."/>
            <person name="Sun H."/>
            <person name="van den Burg H.A."/>
            <person name="van Ham R.C.H.J."/>
            <person name="Zhang S."/>
            <person name="Goodwin S.B."/>
            <person name="Grigoriev I.V."/>
            <person name="Collemare J."/>
            <person name="Bradshaw R.E."/>
        </authorList>
    </citation>
    <scope>NUCLEOTIDE SEQUENCE [LARGE SCALE GENOMIC DNA]</scope>
    <source>
        <strain evidence="5">NZE10 / CBS 128990</strain>
    </source>
</reference>
<dbReference type="GO" id="GO:0016020">
    <property type="term" value="C:membrane"/>
    <property type="evidence" value="ECO:0007669"/>
    <property type="project" value="GOC"/>
</dbReference>
<keyword evidence="1 3" id="KW-0472">Membrane</keyword>
<dbReference type="PANTHER" id="PTHR13315">
    <property type="entry name" value="METALLO PHOSPHOESTERASE RELATED"/>
    <property type="match status" value="1"/>
</dbReference>
<dbReference type="GO" id="GO:0006506">
    <property type="term" value="P:GPI anchor biosynthetic process"/>
    <property type="evidence" value="ECO:0007669"/>
    <property type="project" value="InterPro"/>
</dbReference>
<gene>
    <name evidence="4" type="ORF">DOTSEDRAFT_75867</name>
</gene>
<feature type="transmembrane region" description="Helical" evidence="3">
    <location>
        <begin position="532"/>
        <end position="555"/>
    </location>
</feature>
<evidence type="ECO:0000256" key="1">
    <source>
        <dbReference type="ARBA" id="ARBA00023136"/>
    </source>
</evidence>
<dbReference type="AlphaFoldDB" id="N1PCD5"/>
<dbReference type="OrthoDB" id="5977743at2759"/>
<feature type="transmembrane region" description="Helical" evidence="3">
    <location>
        <begin position="716"/>
        <end position="738"/>
    </location>
</feature>
<dbReference type="HOGENOM" id="CLU_011607_2_0_1"/>
<dbReference type="eggNOG" id="KOG3662">
    <property type="taxonomic scope" value="Eukaryota"/>
</dbReference>
<keyword evidence="3" id="KW-0812">Transmembrane</keyword>
<feature type="compositionally biased region" description="Basic and acidic residues" evidence="2">
    <location>
        <begin position="691"/>
        <end position="703"/>
    </location>
</feature>
<dbReference type="OMA" id="TIQNHLC"/>
<evidence type="ECO:0000313" key="4">
    <source>
        <dbReference type="EMBL" id="EME38478.1"/>
    </source>
</evidence>
<evidence type="ECO:0000256" key="2">
    <source>
        <dbReference type="SAM" id="MobiDB-lite"/>
    </source>
</evidence>
<evidence type="ECO:0008006" key="6">
    <source>
        <dbReference type="Google" id="ProtNLM"/>
    </source>
</evidence>
<organism evidence="4 5">
    <name type="scientific">Dothistroma septosporum (strain NZE10 / CBS 128990)</name>
    <name type="common">Red band needle blight fungus</name>
    <name type="synonym">Mycosphaerella pini</name>
    <dbReference type="NCBI Taxonomy" id="675120"/>
    <lineage>
        <taxon>Eukaryota</taxon>
        <taxon>Fungi</taxon>
        <taxon>Dikarya</taxon>
        <taxon>Ascomycota</taxon>
        <taxon>Pezizomycotina</taxon>
        <taxon>Dothideomycetes</taxon>
        <taxon>Dothideomycetidae</taxon>
        <taxon>Mycosphaerellales</taxon>
        <taxon>Mycosphaerellaceae</taxon>
        <taxon>Dothistroma</taxon>
    </lineage>
</organism>
<reference evidence="4 5" key="2">
    <citation type="journal article" date="2012" name="PLoS Pathog.">
        <title>Diverse lifestyles and strategies of plant pathogenesis encoded in the genomes of eighteen Dothideomycetes fungi.</title>
        <authorList>
            <person name="Ohm R.A."/>
            <person name="Feau N."/>
            <person name="Henrissat B."/>
            <person name="Schoch C.L."/>
            <person name="Horwitz B.A."/>
            <person name="Barry K.W."/>
            <person name="Condon B.J."/>
            <person name="Copeland A.C."/>
            <person name="Dhillon B."/>
            <person name="Glaser F."/>
            <person name="Hesse C.N."/>
            <person name="Kosti I."/>
            <person name="LaButti K."/>
            <person name="Lindquist E.A."/>
            <person name="Lucas S."/>
            <person name="Salamov A.A."/>
            <person name="Bradshaw R.E."/>
            <person name="Ciuffetti L."/>
            <person name="Hamelin R.C."/>
            <person name="Kema G.H.J."/>
            <person name="Lawrence C."/>
            <person name="Scott J.A."/>
            <person name="Spatafora J.W."/>
            <person name="Turgeon B.G."/>
            <person name="de Wit P.J.G.M."/>
            <person name="Zhong S."/>
            <person name="Goodwin S.B."/>
            <person name="Grigoriev I.V."/>
        </authorList>
    </citation>
    <scope>NUCLEOTIDE SEQUENCE [LARGE SCALE GENOMIC DNA]</scope>
    <source>
        <strain evidence="5">NZE10 / CBS 128990</strain>
    </source>
</reference>
<keyword evidence="3" id="KW-1133">Transmembrane helix</keyword>
<dbReference type="InterPro" id="IPR033308">
    <property type="entry name" value="PGAP5/Cdc1/Ted1"/>
</dbReference>
<dbReference type="Proteomes" id="UP000016933">
    <property type="component" value="Unassembled WGS sequence"/>
</dbReference>
<protein>
    <recommendedName>
        <fullName evidence="6">Calcineurin-like phosphoesterase domain-containing protein</fullName>
    </recommendedName>
</protein>
<name>N1PCD5_DOTSN</name>
<dbReference type="SUPFAM" id="SSF56300">
    <property type="entry name" value="Metallo-dependent phosphatases"/>
    <property type="match status" value="1"/>
</dbReference>
<dbReference type="STRING" id="675120.N1PCD5"/>
<sequence length="742" mass="84248">MLRMRFQHHVYPTFRRITRRYPFLRKASLTTCILTVIWLYILYRGERSTFESHIQACHWDKWEEWPHDATPHRLVFVADPQLVDPHTYPGRPWPLSSLTETYTDLYMTRNFRLANEQLDPDSIVFLGDLFDGGREWTPKRARPLRSWQRDHLVKMAILKEGEKEGQKTASPEFVPGEEGRWSKYSNSQWQSEYDRFGKIFFAKEQLYPKAQRSLVPMWLMADDPVSIANGAPSTGWHEYGIGGKHREVKTSLPGNHDLGFGSGVQLAVRDRFQSHFGETNSIYVLGNHTFVSLDVPSLSAFDEYSQEEMTDERKSYYATVWNPTNEFLDGLNTSAPKVVGRHINQYYPGAYPDPTSWHGLEDMQEEGLRDKADAARSTSRKLKLPVVLLSHVPLYRNPETDCGRLREKGKAITVARGYQYQTVLTPGISTMITKKVSVAGDIEQIFSGDDHDYCDLTHRFNVGRWNEENDREQVVLKTIREITVKSFSWAMGVRRPGFELVSLWNPVDSMGRTVGTPLPTIQSHLCLLPDQLGLFINYAISLGWTLLILAVRAIVLGLRNKPIEMDEDSDDGVTTKLSLPRYQPRSSPKPSINGRANGYASPNKDRNLGSQGRQRASSTSNSLQSGGNANQNLSVQRSYNARTRSVSPNVSAASALNMGETFNPAPAVPLIDRAGYFPQLRWQDPDDSDEESHVGEDDKDEKWKSRKRTPGRARRAFNEFVASLLIVAVPAALFYAVLIKNG</sequence>
<feature type="transmembrane region" description="Helical" evidence="3">
    <location>
        <begin position="23"/>
        <end position="43"/>
    </location>
</feature>
<dbReference type="EMBL" id="KB446547">
    <property type="protein sequence ID" value="EME38478.1"/>
    <property type="molecule type" value="Genomic_DNA"/>
</dbReference>
<keyword evidence="5" id="KW-1185">Reference proteome</keyword>